<dbReference type="EMBL" id="OV651817">
    <property type="protein sequence ID" value="CAH1110394.1"/>
    <property type="molecule type" value="Genomic_DNA"/>
</dbReference>
<sequence length="1139" mass="129277">MSEPFGPPKTVYETIYSKRLRERINSSKLTTNVVKVTRNRTTESSPKAPKTTRLQHPYKTVSTQGIQTNKPNLGSTDQPRGESTQKIFTKKSTENGLSQMVKKESLEKADVPTLHNPNSKVNESTENRLSTKIYTEPTQESLEKTDIIKSNTPAANCESTEKGLSTKIVTEPDQESSEKTVVIKPKTSAANWESTEKGLSTKIDTEPDQESSEKTVVIKSNTSAANLESTENGLNIQIGTELTQESTEKTVVPEYNSTAASQESLENSDAQKSKSDKPGRKSLENIYSGAYSDSTELQDSPRSTDGFDSSESSQSSLEKSDIIRADSNESLENLINDLEGNNEEYYSPENLNGTVLEMDLDESEDETKKFKKNNPTFLEKKKYVEREEKFESAYKTLPLPKNVRIKKLDFGLDSPRSDGSTLTPGTTPTSGDDNCPNSKNSGAIGPTETQTNNITRNNTNNVTVETNRVEGGSSSSRFGFVPAVAEFDVNNPAYKGIYNLPNKNTGTVPKMYNIPKSILAENNASNTKTTQKKASTTPKTKNHMPPIIIDGKTMSQNSLITDIKRIVTGKFSIKHTNTSTILFLEEKEDHEKMVKSIRTEKLPYHTYSNRDEKTHAFVLRGLADGTKIEDIDEDLTEEYDIKARSIYRMNTKNRPLFLVITDPSLTLDYLNKNARRVLYTRVVWELRNNISTELIDKIIENSKPTNTVKTESFVSRQFEKFCDDRSYQLTENTSNEELCNILKDWAINMRKADGTDYKEGVVKTIWNLTAKRVQQKYFKEFNRTIDPFKDIVFRTAMEYIPATKTLREDREISDTMSGNVIKNINEANVSQISSINSYFIANSTNSTSKDGTNVTDKISEINGDKPINSPSINKREIYLFSPTDSGPYSVYIENNSENFVGQLRPMKIGEIIYNAHPDLDNHIKNIDSVGRNRIRVKCKDYKTANSLINSNQLKNYILNVYIPRFMLHRRGIIKYVDLEYSDEYLKHNIREHDMHCKFSVDSAKRFSRKITENNATKFVPTQTVLVTFKSQTLPKYLEINHVIFEVVPYVEKVYLALNEKVDQVAVSDTSIPLLEEIPTTDFKTVIKKYTKTIWHQQWDQKVSKLKEIQSEATMKLYLPYKQRYQVVITDCEWATPLTH</sequence>
<proteinExistence type="predicted"/>
<feature type="compositionally biased region" description="Polar residues" evidence="1">
    <location>
        <begin position="60"/>
        <end position="87"/>
    </location>
</feature>
<dbReference type="OrthoDB" id="6931295at2759"/>
<dbReference type="Proteomes" id="UP001153636">
    <property type="component" value="Chromosome 5"/>
</dbReference>
<dbReference type="AlphaFoldDB" id="A0A9P0D4K7"/>
<feature type="region of interest" description="Disordered" evidence="1">
    <location>
        <begin position="169"/>
        <end position="233"/>
    </location>
</feature>
<keyword evidence="3" id="KW-1185">Reference proteome</keyword>
<feature type="compositionally biased region" description="Polar residues" evidence="1">
    <location>
        <begin position="115"/>
        <end position="128"/>
    </location>
</feature>
<feature type="compositionally biased region" description="Basic and acidic residues" evidence="1">
    <location>
        <begin position="269"/>
        <end position="283"/>
    </location>
</feature>
<name>A0A9P0D4K7_9CUCU</name>
<feature type="region of interest" description="Disordered" evidence="1">
    <location>
        <begin position="410"/>
        <end position="455"/>
    </location>
</feature>
<feature type="region of interest" description="Disordered" evidence="1">
    <location>
        <begin position="524"/>
        <end position="548"/>
    </location>
</feature>
<evidence type="ECO:0000313" key="3">
    <source>
        <dbReference type="Proteomes" id="UP001153636"/>
    </source>
</evidence>
<feature type="compositionally biased region" description="Low complexity" evidence="1">
    <location>
        <begin position="417"/>
        <end position="433"/>
    </location>
</feature>
<feature type="compositionally biased region" description="Polar residues" evidence="1">
    <location>
        <begin position="524"/>
        <end position="539"/>
    </location>
</feature>
<evidence type="ECO:0000256" key="1">
    <source>
        <dbReference type="SAM" id="MobiDB-lite"/>
    </source>
</evidence>
<protein>
    <submittedName>
        <fullName evidence="2">Uncharacterized protein</fullName>
    </submittedName>
</protein>
<feature type="region of interest" description="Disordered" evidence="1">
    <location>
        <begin position="257"/>
        <end position="325"/>
    </location>
</feature>
<feature type="compositionally biased region" description="Basic and acidic residues" evidence="1">
    <location>
        <begin position="101"/>
        <end position="110"/>
    </location>
</feature>
<feature type="compositionally biased region" description="Polar residues" evidence="1">
    <location>
        <begin position="218"/>
        <end position="233"/>
    </location>
</feature>
<feature type="region of interest" description="Disordered" evidence="1">
    <location>
        <begin position="34"/>
        <end position="128"/>
    </location>
</feature>
<gene>
    <name evidence="2" type="ORF">PSYICH_LOCUS11184</name>
</gene>
<feature type="compositionally biased region" description="Polar residues" evidence="1">
    <location>
        <begin position="291"/>
        <end position="307"/>
    </location>
</feature>
<feature type="compositionally biased region" description="Polar residues" evidence="1">
    <location>
        <begin position="257"/>
        <end position="268"/>
    </location>
</feature>
<accession>A0A9P0D4K7</accession>
<organism evidence="2 3">
    <name type="scientific">Psylliodes chrysocephalus</name>
    <dbReference type="NCBI Taxonomy" id="3402493"/>
    <lineage>
        <taxon>Eukaryota</taxon>
        <taxon>Metazoa</taxon>
        <taxon>Ecdysozoa</taxon>
        <taxon>Arthropoda</taxon>
        <taxon>Hexapoda</taxon>
        <taxon>Insecta</taxon>
        <taxon>Pterygota</taxon>
        <taxon>Neoptera</taxon>
        <taxon>Endopterygota</taxon>
        <taxon>Coleoptera</taxon>
        <taxon>Polyphaga</taxon>
        <taxon>Cucujiformia</taxon>
        <taxon>Chrysomeloidea</taxon>
        <taxon>Chrysomelidae</taxon>
        <taxon>Galerucinae</taxon>
        <taxon>Alticini</taxon>
        <taxon>Psylliodes</taxon>
    </lineage>
</organism>
<reference evidence="2" key="1">
    <citation type="submission" date="2022-01" db="EMBL/GenBank/DDBJ databases">
        <authorList>
            <person name="King R."/>
        </authorList>
    </citation>
    <scope>NUCLEOTIDE SEQUENCE</scope>
</reference>
<evidence type="ECO:0000313" key="2">
    <source>
        <dbReference type="EMBL" id="CAH1110394.1"/>
    </source>
</evidence>